<organism evidence="2 3">
    <name type="scientific">Araneus ventricosus</name>
    <name type="common">Orbweaver spider</name>
    <name type="synonym">Epeira ventricosa</name>
    <dbReference type="NCBI Taxonomy" id="182803"/>
    <lineage>
        <taxon>Eukaryota</taxon>
        <taxon>Metazoa</taxon>
        <taxon>Ecdysozoa</taxon>
        <taxon>Arthropoda</taxon>
        <taxon>Chelicerata</taxon>
        <taxon>Arachnida</taxon>
        <taxon>Araneae</taxon>
        <taxon>Araneomorphae</taxon>
        <taxon>Entelegynae</taxon>
        <taxon>Araneoidea</taxon>
        <taxon>Araneidae</taxon>
        <taxon>Araneus</taxon>
    </lineage>
</organism>
<evidence type="ECO:0000313" key="3">
    <source>
        <dbReference type="Proteomes" id="UP000499080"/>
    </source>
</evidence>
<dbReference type="OrthoDB" id="6437054at2759"/>
<feature type="compositionally biased region" description="Basic and acidic residues" evidence="1">
    <location>
        <begin position="7"/>
        <end position="42"/>
    </location>
</feature>
<dbReference type="AlphaFoldDB" id="A0A4Y2TKZ9"/>
<sequence>MRLKSNGKFDREKFANLKAEKEAGKSDENVKEHLEEKKRETAKLTSHANSMKNENAVITKLISDYLQKLSDRFEDLLDQSVILYMVDKEIFLVRDYIDRLNNVRLRRETKVEEEEVVRTEELKELETILNVQRNEEAFLKMLLDHYLKRVKEGLLINSVFLHKSQEQAFEYLQL</sequence>
<evidence type="ECO:0000313" key="2">
    <source>
        <dbReference type="EMBL" id="GBO00721.1"/>
    </source>
</evidence>
<accession>A0A4Y2TKZ9</accession>
<name>A0A4Y2TKZ9_ARAVE</name>
<comment type="caution">
    <text evidence="2">The sequence shown here is derived from an EMBL/GenBank/DDBJ whole genome shotgun (WGS) entry which is preliminary data.</text>
</comment>
<protein>
    <submittedName>
        <fullName evidence="2">Uncharacterized protein</fullName>
    </submittedName>
</protein>
<gene>
    <name evidence="2" type="ORF">AVEN_233483_1</name>
</gene>
<proteinExistence type="predicted"/>
<reference evidence="2 3" key="1">
    <citation type="journal article" date="2019" name="Sci. Rep.">
        <title>Orb-weaving spider Araneus ventricosus genome elucidates the spidroin gene catalogue.</title>
        <authorList>
            <person name="Kono N."/>
            <person name="Nakamura H."/>
            <person name="Ohtoshi R."/>
            <person name="Moran D.A.P."/>
            <person name="Shinohara A."/>
            <person name="Yoshida Y."/>
            <person name="Fujiwara M."/>
            <person name="Mori M."/>
            <person name="Tomita M."/>
            <person name="Arakawa K."/>
        </authorList>
    </citation>
    <scope>NUCLEOTIDE SEQUENCE [LARGE SCALE GENOMIC DNA]</scope>
</reference>
<evidence type="ECO:0000256" key="1">
    <source>
        <dbReference type="SAM" id="MobiDB-lite"/>
    </source>
</evidence>
<dbReference type="Proteomes" id="UP000499080">
    <property type="component" value="Unassembled WGS sequence"/>
</dbReference>
<keyword evidence="3" id="KW-1185">Reference proteome</keyword>
<dbReference type="EMBL" id="BGPR01029126">
    <property type="protein sequence ID" value="GBO00721.1"/>
    <property type="molecule type" value="Genomic_DNA"/>
</dbReference>
<feature type="region of interest" description="Disordered" evidence="1">
    <location>
        <begin position="1"/>
        <end position="46"/>
    </location>
</feature>